<dbReference type="EMBL" id="MQWA01000001">
    <property type="protein sequence ID" value="PQJ27915.1"/>
    <property type="molecule type" value="Genomic_DNA"/>
</dbReference>
<name>A0A2S7TYT6_9BACT</name>
<organism evidence="1 2">
    <name type="scientific">Rubritalea profundi</name>
    <dbReference type="NCBI Taxonomy" id="1658618"/>
    <lineage>
        <taxon>Bacteria</taxon>
        <taxon>Pseudomonadati</taxon>
        <taxon>Verrucomicrobiota</taxon>
        <taxon>Verrucomicrobiia</taxon>
        <taxon>Verrucomicrobiales</taxon>
        <taxon>Rubritaleaceae</taxon>
        <taxon>Rubritalea</taxon>
    </lineage>
</organism>
<gene>
    <name evidence="1" type="ORF">BSZ32_04975</name>
</gene>
<protein>
    <submittedName>
        <fullName evidence="1">Uncharacterized protein</fullName>
    </submittedName>
</protein>
<accession>A0A2S7TYT6</accession>
<comment type="caution">
    <text evidence="1">The sequence shown here is derived from an EMBL/GenBank/DDBJ whole genome shotgun (WGS) entry which is preliminary data.</text>
</comment>
<dbReference type="AlphaFoldDB" id="A0A2S7TYT6"/>
<reference evidence="1 2" key="1">
    <citation type="submission" date="2016-12" db="EMBL/GenBank/DDBJ databases">
        <title>Study of bacterial adaptation to deep sea.</title>
        <authorList>
            <person name="Song J."/>
            <person name="Yoshizawa S."/>
            <person name="Kogure K."/>
        </authorList>
    </citation>
    <scope>NUCLEOTIDE SEQUENCE [LARGE SCALE GENOMIC DNA]</scope>
    <source>
        <strain evidence="1 2">SAORIC-165</strain>
    </source>
</reference>
<proteinExistence type="predicted"/>
<dbReference type="RefSeq" id="WP_105042410.1">
    <property type="nucleotide sequence ID" value="NZ_MQWA01000001.1"/>
</dbReference>
<dbReference type="Proteomes" id="UP000239907">
    <property type="component" value="Unassembled WGS sequence"/>
</dbReference>
<keyword evidence="2" id="KW-1185">Reference proteome</keyword>
<evidence type="ECO:0000313" key="1">
    <source>
        <dbReference type="EMBL" id="PQJ27915.1"/>
    </source>
</evidence>
<sequence>MANKHTESRENLIQAIRASHAKAEHDVAWARRAMDKAIASKLETAALTETYSRKAKHTICHDLRGIMSGEEVKDHMCLHRISKRRALKSDKRQLSIVGLLDKSVRNVATKVQPSKTVSTIMTKTSKELTKKLRQRPVTAWTVEEKENFKRSLAPYLQILKESQE</sequence>
<evidence type="ECO:0000313" key="2">
    <source>
        <dbReference type="Proteomes" id="UP000239907"/>
    </source>
</evidence>